<dbReference type="Pfam" id="PF01555">
    <property type="entry name" value="N6_N4_Mtase"/>
    <property type="match status" value="1"/>
</dbReference>
<organism evidence="4 5">
    <name type="scientific">Duganella vulcania</name>
    <dbReference type="NCBI Taxonomy" id="2692166"/>
    <lineage>
        <taxon>Bacteria</taxon>
        <taxon>Pseudomonadati</taxon>
        <taxon>Pseudomonadota</taxon>
        <taxon>Betaproteobacteria</taxon>
        <taxon>Burkholderiales</taxon>
        <taxon>Oxalobacteraceae</taxon>
        <taxon>Telluria group</taxon>
        <taxon>Duganella</taxon>
    </lineage>
</organism>
<dbReference type="RefSeq" id="WP_161097469.1">
    <property type="nucleotide sequence ID" value="NZ_WWCW01000046.1"/>
</dbReference>
<dbReference type="Proteomes" id="UP000470302">
    <property type="component" value="Unassembled WGS sequence"/>
</dbReference>
<dbReference type="GO" id="GO:0032259">
    <property type="term" value="P:methylation"/>
    <property type="evidence" value="ECO:0007669"/>
    <property type="project" value="UniProtKB-KW"/>
</dbReference>
<evidence type="ECO:0000259" key="3">
    <source>
        <dbReference type="Pfam" id="PF01555"/>
    </source>
</evidence>
<protein>
    <submittedName>
        <fullName evidence="4">Site-specific DNA-methyltransferase</fullName>
    </submittedName>
</protein>
<dbReference type="GO" id="GO:0008170">
    <property type="term" value="F:N-methyltransferase activity"/>
    <property type="evidence" value="ECO:0007669"/>
    <property type="project" value="InterPro"/>
</dbReference>
<reference evidence="4 5" key="1">
    <citation type="submission" date="2020-01" db="EMBL/GenBank/DDBJ databases">
        <title>Novel species isolated from a subtropical stream in China.</title>
        <authorList>
            <person name="Lu H."/>
        </authorList>
    </citation>
    <scope>NUCLEOTIDE SEQUENCE [LARGE SCALE GENOMIC DNA]</scope>
    <source>
        <strain evidence="4 5">FT82W</strain>
    </source>
</reference>
<dbReference type="InterPro" id="IPR029063">
    <property type="entry name" value="SAM-dependent_MTases_sf"/>
</dbReference>
<proteinExistence type="predicted"/>
<evidence type="ECO:0000256" key="1">
    <source>
        <dbReference type="ARBA" id="ARBA00022603"/>
    </source>
</evidence>
<accession>A0A845G6D2</accession>
<evidence type="ECO:0000313" key="4">
    <source>
        <dbReference type="EMBL" id="MYM88429.1"/>
    </source>
</evidence>
<dbReference type="SUPFAM" id="SSF53335">
    <property type="entry name" value="S-adenosyl-L-methionine-dependent methyltransferases"/>
    <property type="match status" value="1"/>
</dbReference>
<gene>
    <name evidence="4" type="ORF">GTP91_14765</name>
</gene>
<evidence type="ECO:0000256" key="2">
    <source>
        <dbReference type="ARBA" id="ARBA00022679"/>
    </source>
</evidence>
<sequence>MTNKNNPKFQELVAKLREIFQIDRPELDFGIYRILNARAGEIKDYLENRLLEKVQTALSAGSIASAQQLQADLDEAIKQAQALGANPNDLPKVRDLRARIDSVATGNTEHENAVFSHLLTFFSRYYEQGDFISQRRYKGDTYAIPYAGEEVMLHWANKDQYYTKSGENFSNYSFKLEDGRIVCFRLVAADTAKDNRKDNEKERRFALVEKKTITRIDNEGGEYEEDISPVAEVDGADGKILLVSFEYASHPKGTKQDALVAKASEVVLSDAAVKARWLSLGSRVPTDKNPQRTLLEKLLNDYTTKNTADYFIHKDLGKFLRRELDFYIKNEVMHLDDVQSAGTFSDIERSLRMIQCLRAIAQELIFFLSQLEDFQKKLWLKKKFVVSSHYCITLDRVPEILWPEIAANARQWTQWKVLGVWDSDTPGTLEDLKAAPSRMVDTSQFDNDFSSRLMLQLPDFDDQVNGLLINGDNFQALRLISERYRDSVTDVYIDPPYNTDAAPIIYKNGFKDSSWLSLIADRFDACKRLEKDTTITCITIDDVEMHRLQVMLEELRQPVLGVVAIKNNPAGRTGTVGFSTCHEYALFFGNSEKTNVGRLEHSEAQKARYKESDELGAFEWTNFRKHGGGNTYRTERPRQYYPIYIDGESIRIPKMEWNEARRDWDILEKPTESEITLYPIDDKRRERIWDFGADTARKNLKHLIVKPDAKGLPAVYRKWRINAEGLLPQTIWDSSKMSAAAYGTNLLTEIFGETHRFSFPKSVFAVMDCLRTTGAAREKNRVILDYFAGSGTTGHAVIELNRLDKGNRSYILAEQGDYFDSVLKARMQKVVYSSEWKDGKPSAAETGVSHCFKVIKLESYEDALNNLQLRRTAAQGDLLSALPQQAKDDYLLHYMLDVESRDSLLSVADFKKPFDYKLNVAVDSAGAFDSRQIDLVETFNYLIGLRVKQIDAQPQRGFTTVTGTLPSGESCLVLWRDCDVLDYEGVSKLCDKLAINPADNEFDVVYINGDHNIPTVLMQNAEEGGVTRSLKLRQVEPEFLGRMFSAEEI</sequence>
<evidence type="ECO:0000313" key="5">
    <source>
        <dbReference type="Proteomes" id="UP000470302"/>
    </source>
</evidence>
<dbReference type="GO" id="GO:0003677">
    <property type="term" value="F:DNA binding"/>
    <property type="evidence" value="ECO:0007669"/>
    <property type="project" value="InterPro"/>
</dbReference>
<dbReference type="Gene3D" id="3.40.50.150">
    <property type="entry name" value="Vaccinia Virus protein VP39"/>
    <property type="match status" value="1"/>
</dbReference>
<dbReference type="AlphaFoldDB" id="A0A845G6D2"/>
<keyword evidence="1 4" id="KW-0489">Methyltransferase</keyword>
<dbReference type="EMBL" id="WWCW01000046">
    <property type="protein sequence ID" value="MYM88429.1"/>
    <property type="molecule type" value="Genomic_DNA"/>
</dbReference>
<comment type="caution">
    <text evidence="4">The sequence shown here is derived from an EMBL/GenBank/DDBJ whole genome shotgun (WGS) entry which is preliminary data.</text>
</comment>
<name>A0A845G6D2_9BURK</name>
<keyword evidence="2 4" id="KW-0808">Transferase</keyword>
<feature type="domain" description="DNA methylase N-4/N-6" evidence="3">
    <location>
        <begin position="491"/>
        <end position="803"/>
    </location>
</feature>
<dbReference type="InterPro" id="IPR002941">
    <property type="entry name" value="DNA_methylase_N4/N6"/>
</dbReference>